<evidence type="ECO:0000256" key="3">
    <source>
        <dbReference type="ARBA" id="ARBA00022801"/>
    </source>
</evidence>
<dbReference type="InterPro" id="IPR037518">
    <property type="entry name" value="MPN"/>
</dbReference>
<protein>
    <submittedName>
        <fullName evidence="8">DNA repair protein RadC</fullName>
    </submittedName>
</protein>
<accession>A0ABW6A730</accession>
<name>A0ABW6A730_9BACT</name>
<dbReference type="Gene3D" id="3.40.140.10">
    <property type="entry name" value="Cytidine Deaminase, domain 2"/>
    <property type="match status" value="1"/>
</dbReference>
<gene>
    <name evidence="8" type="primary">radC</name>
    <name evidence="8" type="ORF">ACFS6H_11100</name>
</gene>
<evidence type="ECO:0000256" key="2">
    <source>
        <dbReference type="ARBA" id="ARBA00022723"/>
    </source>
</evidence>
<keyword evidence="2" id="KW-0479">Metal-binding</keyword>
<dbReference type="CDD" id="cd08071">
    <property type="entry name" value="MPN_DUF2466"/>
    <property type="match status" value="1"/>
</dbReference>
<dbReference type="InterPro" id="IPR025657">
    <property type="entry name" value="RadC_JAB"/>
</dbReference>
<evidence type="ECO:0000313" key="8">
    <source>
        <dbReference type="EMBL" id="MFD2920260.1"/>
    </source>
</evidence>
<sequence length="230" mass="25583">MQEQNYPIRKWAKDDRPREKLLDLGAKNLSNSELLAILIHKGTYKKSALDIAQEILRLGKENLQELGKLGVKDLVKIKGIGEAKAVTLLAALELGKRRQATDLLPKEIVNSTAECAKWLQLKLGDLKHEVFAVLYLNRSNKIIRFEIVSEGGITSTVVDPKIILKKALETNAVSIILSHNHPSGNLKPSQSDKNLTERLLEAAGYLDIKLLDHIIVSENGYYSFVEAGLI</sequence>
<dbReference type="InterPro" id="IPR001405">
    <property type="entry name" value="UPF0758"/>
</dbReference>
<feature type="domain" description="MPN" evidence="7">
    <location>
        <begin position="108"/>
        <end position="230"/>
    </location>
</feature>
<dbReference type="PANTHER" id="PTHR30471">
    <property type="entry name" value="DNA REPAIR PROTEIN RADC"/>
    <property type="match status" value="1"/>
</dbReference>
<comment type="caution">
    <text evidence="8">The sequence shown here is derived from an EMBL/GenBank/DDBJ whole genome shotgun (WGS) entry which is preliminary data.</text>
</comment>
<dbReference type="Pfam" id="PF04002">
    <property type="entry name" value="RadC"/>
    <property type="match status" value="1"/>
</dbReference>
<keyword evidence="3" id="KW-0378">Hydrolase</keyword>
<dbReference type="PANTHER" id="PTHR30471:SF3">
    <property type="entry name" value="UPF0758 PROTEIN YEES-RELATED"/>
    <property type="match status" value="1"/>
</dbReference>
<organism evidence="8 9">
    <name type="scientific">Terrimonas rubra</name>
    <dbReference type="NCBI Taxonomy" id="1035890"/>
    <lineage>
        <taxon>Bacteria</taxon>
        <taxon>Pseudomonadati</taxon>
        <taxon>Bacteroidota</taxon>
        <taxon>Chitinophagia</taxon>
        <taxon>Chitinophagales</taxon>
        <taxon>Chitinophagaceae</taxon>
        <taxon>Terrimonas</taxon>
    </lineage>
</organism>
<evidence type="ECO:0000256" key="5">
    <source>
        <dbReference type="ARBA" id="ARBA00023049"/>
    </source>
</evidence>
<evidence type="ECO:0000259" key="7">
    <source>
        <dbReference type="PROSITE" id="PS50249"/>
    </source>
</evidence>
<proteinExistence type="inferred from homology"/>
<dbReference type="PROSITE" id="PS01302">
    <property type="entry name" value="UPF0758"/>
    <property type="match status" value="1"/>
</dbReference>
<evidence type="ECO:0000256" key="1">
    <source>
        <dbReference type="ARBA" id="ARBA00022670"/>
    </source>
</evidence>
<dbReference type="EMBL" id="JBHUOZ010000003">
    <property type="protein sequence ID" value="MFD2920260.1"/>
    <property type="molecule type" value="Genomic_DNA"/>
</dbReference>
<evidence type="ECO:0000256" key="6">
    <source>
        <dbReference type="RuleBase" id="RU003797"/>
    </source>
</evidence>
<keyword evidence="4" id="KW-0862">Zinc</keyword>
<comment type="similarity">
    <text evidence="6">Belongs to the UPF0758 family.</text>
</comment>
<keyword evidence="1" id="KW-0645">Protease</keyword>
<dbReference type="Proteomes" id="UP001597511">
    <property type="component" value="Unassembled WGS sequence"/>
</dbReference>
<dbReference type="NCBIfam" id="NF000642">
    <property type="entry name" value="PRK00024.1"/>
    <property type="match status" value="1"/>
</dbReference>
<dbReference type="PROSITE" id="PS50249">
    <property type="entry name" value="MPN"/>
    <property type="match status" value="1"/>
</dbReference>
<dbReference type="RefSeq" id="WP_386098312.1">
    <property type="nucleotide sequence ID" value="NZ_JBHUOZ010000003.1"/>
</dbReference>
<reference evidence="9" key="1">
    <citation type="journal article" date="2019" name="Int. J. Syst. Evol. Microbiol.">
        <title>The Global Catalogue of Microorganisms (GCM) 10K type strain sequencing project: providing services to taxonomists for standard genome sequencing and annotation.</title>
        <authorList>
            <consortium name="The Broad Institute Genomics Platform"/>
            <consortium name="The Broad Institute Genome Sequencing Center for Infectious Disease"/>
            <person name="Wu L."/>
            <person name="Ma J."/>
        </authorList>
    </citation>
    <scope>NUCLEOTIDE SEQUENCE [LARGE SCALE GENOMIC DNA]</scope>
    <source>
        <strain evidence="9">KCTC 23299</strain>
    </source>
</reference>
<evidence type="ECO:0000313" key="9">
    <source>
        <dbReference type="Proteomes" id="UP001597511"/>
    </source>
</evidence>
<evidence type="ECO:0000256" key="4">
    <source>
        <dbReference type="ARBA" id="ARBA00022833"/>
    </source>
</evidence>
<dbReference type="InterPro" id="IPR046778">
    <property type="entry name" value="UPF0758_N"/>
</dbReference>
<dbReference type="NCBIfam" id="TIGR00608">
    <property type="entry name" value="radc"/>
    <property type="match status" value="1"/>
</dbReference>
<dbReference type="InterPro" id="IPR020891">
    <property type="entry name" value="UPF0758_CS"/>
</dbReference>
<keyword evidence="5" id="KW-0482">Metalloprotease</keyword>
<dbReference type="Pfam" id="PF20582">
    <property type="entry name" value="UPF0758_N"/>
    <property type="match status" value="1"/>
</dbReference>
<keyword evidence="9" id="KW-1185">Reference proteome</keyword>